<protein>
    <submittedName>
        <fullName evidence="1">Dimethyladenosine transferase</fullName>
    </submittedName>
</protein>
<dbReference type="Pfam" id="PF10604">
    <property type="entry name" value="Polyketide_cyc2"/>
    <property type="match status" value="1"/>
</dbReference>
<keyword evidence="1" id="KW-0808">Transferase</keyword>
<evidence type="ECO:0000313" key="1">
    <source>
        <dbReference type="EMBL" id="CCM63414.1"/>
    </source>
</evidence>
<dbReference type="eggNOG" id="COG3832">
    <property type="taxonomic scope" value="Bacteria"/>
</dbReference>
<evidence type="ECO:0000313" key="2">
    <source>
        <dbReference type="Proteomes" id="UP000018291"/>
    </source>
</evidence>
<dbReference type="Proteomes" id="UP000018291">
    <property type="component" value="Unassembled WGS sequence"/>
</dbReference>
<dbReference type="EMBL" id="CANL01000014">
    <property type="protein sequence ID" value="CCM63414.1"/>
    <property type="molecule type" value="Genomic_DNA"/>
</dbReference>
<dbReference type="InterPro" id="IPR023393">
    <property type="entry name" value="START-like_dom_sf"/>
</dbReference>
<dbReference type="SUPFAM" id="SSF55961">
    <property type="entry name" value="Bet v1-like"/>
    <property type="match status" value="1"/>
</dbReference>
<proteinExistence type="predicted"/>
<dbReference type="RefSeq" id="WP_012225929.1">
    <property type="nucleotide sequence ID" value="NZ_HG422565.1"/>
</dbReference>
<dbReference type="OrthoDB" id="6624781at2"/>
<dbReference type="Gene3D" id="3.30.530.20">
    <property type="match status" value="1"/>
</dbReference>
<dbReference type="GO" id="GO:0016740">
    <property type="term" value="F:transferase activity"/>
    <property type="evidence" value="ECO:0007669"/>
    <property type="project" value="UniProtKB-KW"/>
</dbReference>
<dbReference type="AlphaFoldDB" id="R4YY14"/>
<dbReference type="InterPro" id="IPR019587">
    <property type="entry name" value="Polyketide_cyclase/dehydratase"/>
</dbReference>
<comment type="caution">
    <text evidence="1">The sequence shown here is derived from an EMBL/GenBank/DDBJ whole genome shotgun (WGS) entry which is preliminary data.</text>
</comment>
<reference evidence="1 2" key="1">
    <citation type="journal article" date="2013" name="ISME J.">
        <title>Metabolic model for the filamentous 'Candidatus Microthrix parvicella' based on genomic and metagenomic analyses.</title>
        <authorList>
            <person name="Jon McIlroy S."/>
            <person name="Kristiansen R."/>
            <person name="Albertsen M."/>
            <person name="Michael Karst S."/>
            <person name="Rossetti S."/>
            <person name="Lund Nielsen J."/>
            <person name="Tandoi V."/>
            <person name="James Seviour R."/>
            <person name="Nielsen P.H."/>
        </authorList>
    </citation>
    <scope>NUCLEOTIDE SEQUENCE [LARGE SCALE GENOMIC DNA]</scope>
    <source>
        <strain evidence="1 2">RN1</strain>
    </source>
</reference>
<gene>
    <name evidence="1" type="ORF">BN381_210104</name>
</gene>
<name>R4YY14_9ACTN</name>
<accession>R4YY14</accession>
<dbReference type="STRING" id="1229780.BN381_210104"/>
<organism evidence="1 2">
    <name type="scientific">Candidatus Neomicrothrix parvicella RN1</name>
    <dbReference type="NCBI Taxonomy" id="1229780"/>
    <lineage>
        <taxon>Bacteria</taxon>
        <taxon>Bacillati</taxon>
        <taxon>Actinomycetota</taxon>
        <taxon>Acidimicrobiia</taxon>
        <taxon>Acidimicrobiales</taxon>
        <taxon>Microthrixaceae</taxon>
        <taxon>Candidatus Neomicrothrix</taxon>
    </lineage>
</organism>
<keyword evidence="2" id="KW-1185">Reference proteome</keyword>
<sequence>MNDEQVSVSRTIKASPEDIFDVLAHPARHSEIDGSGTVKASRGGADERLSQGAKFGMDMRIGLPYIIKNTVVEFEEGRRIAWRHFGRHIWRYELQPTEDGTLVTETFDWSKAPIKAYITMMKWPEKHTKNMTATLERLAEVTEH</sequence>
<dbReference type="HOGENOM" id="CLU_112867_2_0_11"/>